<evidence type="ECO:0000313" key="6">
    <source>
        <dbReference type="EMBL" id="SFV38851.1"/>
    </source>
</evidence>
<proteinExistence type="inferred from homology"/>
<evidence type="ECO:0000313" key="7">
    <source>
        <dbReference type="Proteomes" id="UP000199423"/>
    </source>
</evidence>
<dbReference type="AlphaFoldDB" id="A0A1I7NW05"/>
<keyword evidence="6" id="KW-0413">Isomerase</keyword>
<dbReference type="Proteomes" id="UP000199423">
    <property type="component" value="Unassembled WGS sequence"/>
</dbReference>
<evidence type="ECO:0000256" key="1">
    <source>
        <dbReference type="ARBA" id="ARBA00009667"/>
    </source>
</evidence>
<keyword evidence="2 5" id="KW-0028">Amino-acid biosynthesis</keyword>
<dbReference type="GO" id="GO:0000162">
    <property type="term" value="P:L-tryptophan biosynthetic process"/>
    <property type="evidence" value="ECO:0007669"/>
    <property type="project" value="TreeGrafter"/>
</dbReference>
<dbReference type="Pfam" id="PF00977">
    <property type="entry name" value="His_biosynth"/>
    <property type="match status" value="1"/>
</dbReference>
<dbReference type="GO" id="GO:0000105">
    <property type="term" value="P:L-histidine biosynthetic process"/>
    <property type="evidence" value="ECO:0007669"/>
    <property type="project" value="UniProtKB-KW"/>
</dbReference>
<comment type="similarity">
    <text evidence="1 5">Belongs to the HisA/HisF family.</text>
</comment>
<dbReference type="OrthoDB" id="8535539at2"/>
<sequence length="235" mass="24964">MDVIPVIDVAHGQVVRAVKGERSAYRPIETPIAASSDPVDLARGLAKLFTFRRLYLADLDGIEGRGRDKHLVQALSHVLPGVEIWIDAGTGSRGAARAVLAAPVSTLVVGSESVETARVWGDIAAEAPGRTILSLDFRHDEFMGPETLLTDSSLWPSRVIVMTLDRVGANAGPDFQKLTDIVSRAGARRVYAAGGVRNREDLDALRKIGVKGALVSSALHSGKISAGDLKEVAGR</sequence>
<dbReference type="PANTHER" id="PTHR43090">
    <property type="entry name" value="1-(5-PHOSPHORIBOSYL)-5-[(5-PHOSPHORIBOSYLAMINO)METHYLIDENEAMINO] IMIDAZOLE-4-CARBOXAMIDE ISOMERASE"/>
    <property type="match status" value="1"/>
</dbReference>
<dbReference type="EMBL" id="FPCH01000004">
    <property type="protein sequence ID" value="SFV38851.1"/>
    <property type="molecule type" value="Genomic_DNA"/>
</dbReference>
<gene>
    <name evidence="6" type="ORF">SAMN04488557_3881</name>
</gene>
<comment type="pathway">
    <text evidence="4">Amino-acid biosynthesis.</text>
</comment>
<name>A0A1I7NW05_9HYPH</name>
<protein>
    <submittedName>
        <fullName evidence="6">Phosphoribosylformimino-5-aminoimidazole carboxamide ribotide isomerase</fullName>
    </submittedName>
</protein>
<organism evidence="6 7">
    <name type="scientific">Hyphomicrobium facile</name>
    <dbReference type="NCBI Taxonomy" id="51670"/>
    <lineage>
        <taxon>Bacteria</taxon>
        <taxon>Pseudomonadati</taxon>
        <taxon>Pseudomonadota</taxon>
        <taxon>Alphaproteobacteria</taxon>
        <taxon>Hyphomicrobiales</taxon>
        <taxon>Hyphomicrobiaceae</taxon>
        <taxon>Hyphomicrobium</taxon>
    </lineage>
</organism>
<dbReference type="RefSeq" id="WP_092869383.1">
    <property type="nucleotide sequence ID" value="NZ_FPCH01000004.1"/>
</dbReference>
<keyword evidence="3 5" id="KW-0368">Histidine biosynthesis</keyword>
<keyword evidence="7" id="KW-1185">Reference proteome</keyword>
<evidence type="ECO:0000256" key="5">
    <source>
        <dbReference type="RuleBase" id="RU003657"/>
    </source>
</evidence>
<dbReference type="InterPro" id="IPR006062">
    <property type="entry name" value="His_biosynth"/>
</dbReference>
<dbReference type="InterPro" id="IPR013785">
    <property type="entry name" value="Aldolase_TIM"/>
</dbReference>
<dbReference type="GO" id="GO:0005737">
    <property type="term" value="C:cytoplasm"/>
    <property type="evidence" value="ECO:0007669"/>
    <property type="project" value="TreeGrafter"/>
</dbReference>
<accession>A0A1I7NW05</accession>
<evidence type="ECO:0000256" key="3">
    <source>
        <dbReference type="ARBA" id="ARBA00023102"/>
    </source>
</evidence>
<dbReference type="GO" id="GO:0003949">
    <property type="term" value="F:1-(5-phosphoribosyl)-5-[(5-phosphoribosylamino)methylideneamino]imidazole-4-carboxamide isomerase activity"/>
    <property type="evidence" value="ECO:0007669"/>
    <property type="project" value="InterPro"/>
</dbReference>
<reference evidence="7" key="1">
    <citation type="submission" date="2016-10" db="EMBL/GenBank/DDBJ databases">
        <authorList>
            <person name="Varghese N."/>
            <person name="Submissions S."/>
        </authorList>
    </citation>
    <scope>NUCLEOTIDE SEQUENCE [LARGE SCALE GENOMIC DNA]</scope>
    <source>
        <strain evidence="7">DSM 1565</strain>
    </source>
</reference>
<evidence type="ECO:0000256" key="4">
    <source>
        <dbReference type="ARBA" id="ARBA00029440"/>
    </source>
</evidence>
<dbReference type="InterPro" id="IPR011060">
    <property type="entry name" value="RibuloseP-bd_barrel"/>
</dbReference>
<dbReference type="SUPFAM" id="SSF51366">
    <property type="entry name" value="Ribulose-phoshate binding barrel"/>
    <property type="match status" value="1"/>
</dbReference>
<dbReference type="InterPro" id="IPR044524">
    <property type="entry name" value="Isoase_HisA-like"/>
</dbReference>
<dbReference type="CDD" id="cd04723">
    <property type="entry name" value="HisA_HisF"/>
    <property type="match status" value="1"/>
</dbReference>
<evidence type="ECO:0000256" key="2">
    <source>
        <dbReference type="ARBA" id="ARBA00022605"/>
    </source>
</evidence>
<dbReference type="PANTHER" id="PTHR43090:SF2">
    <property type="entry name" value="1-(5-PHOSPHORIBOSYL)-5-[(5-PHOSPHORIBOSYLAMINO)METHYLIDENEAMINO] IMIDAZOLE-4-CARBOXAMIDE ISOMERASE"/>
    <property type="match status" value="1"/>
</dbReference>
<dbReference type="STRING" id="51670.SAMN04488557_3881"/>
<dbReference type="Gene3D" id="3.20.20.70">
    <property type="entry name" value="Aldolase class I"/>
    <property type="match status" value="1"/>
</dbReference>